<feature type="domain" description="N-acetyltransferase" evidence="4">
    <location>
        <begin position="10"/>
        <end position="168"/>
    </location>
</feature>
<accession>A0A7Y9I981</accession>
<name>A0A7Y9I981_9ACTN</name>
<protein>
    <submittedName>
        <fullName evidence="5">GNAT superfamily N-acetyltransferase</fullName>
    </submittedName>
</protein>
<evidence type="ECO:0000313" key="6">
    <source>
        <dbReference type="Proteomes" id="UP000569914"/>
    </source>
</evidence>
<dbReference type="PROSITE" id="PS51186">
    <property type="entry name" value="GNAT"/>
    <property type="match status" value="1"/>
</dbReference>
<gene>
    <name evidence="5" type="ORF">BKA15_003983</name>
</gene>
<keyword evidence="6" id="KW-1185">Reference proteome</keyword>
<dbReference type="CDD" id="cd04301">
    <property type="entry name" value="NAT_SF"/>
    <property type="match status" value="1"/>
</dbReference>
<proteinExistence type="inferred from homology"/>
<reference evidence="5 6" key="1">
    <citation type="submission" date="2020-07" db="EMBL/GenBank/DDBJ databases">
        <title>Sequencing the genomes of 1000 actinobacteria strains.</title>
        <authorList>
            <person name="Klenk H.-P."/>
        </authorList>
    </citation>
    <scope>NUCLEOTIDE SEQUENCE [LARGE SCALE GENOMIC DNA]</scope>
    <source>
        <strain evidence="5 6">DSM 22083</strain>
    </source>
</reference>
<comment type="caution">
    <text evidence="5">The sequence shown here is derived from an EMBL/GenBank/DDBJ whole genome shotgun (WGS) entry which is preliminary data.</text>
</comment>
<evidence type="ECO:0000313" key="5">
    <source>
        <dbReference type="EMBL" id="NYE72654.1"/>
    </source>
</evidence>
<dbReference type="InterPro" id="IPR016181">
    <property type="entry name" value="Acyl_CoA_acyltransferase"/>
</dbReference>
<dbReference type="PANTHER" id="PTHR10545">
    <property type="entry name" value="DIAMINE N-ACETYLTRANSFERASE"/>
    <property type="match status" value="1"/>
</dbReference>
<comment type="similarity">
    <text evidence="1">Belongs to the acetyltransferase family.</text>
</comment>
<sequence>MTLPMPELHPAIRPAAEADVPALIGLIKELATYEREPDAVKITEEQLTALLFGPDPRVYALVAEDQQRVAGMAIYFLNFSTWEGKLGIYLEDLYVSPESRGSGLGKALLQSLAAIAAARDYGRFEWAVLDWNQPALDFYHSLGAVPMEEWTVHRLAGDALVQAAKPYA</sequence>
<dbReference type="InterPro" id="IPR051016">
    <property type="entry name" value="Diverse_Substrate_AcTransf"/>
</dbReference>
<keyword evidence="2 5" id="KW-0808">Transferase</keyword>
<keyword evidence="3" id="KW-0012">Acyltransferase</keyword>
<dbReference type="Pfam" id="PF00583">
    <property type="entry name" value="Acetyltransf_1"/>
    <property type="match status" value="1"/>
</dbReference>
<dbReference type="InterPro" id="IPR000182">
    <property type="entry name" value="GNAT_dom"/>
</dbReference>
<evidence type="ECO:0000256" key="3">
    <source>
        <dbReference type="ARBA" id="ARBA00023315"/>
    </source>
</evidence>
<dbReference type="Proteomes" id="UP000569914">
    <property type="component" value="Unassembled WGS sequence"/>
</dbReference>
<dbReference type="SUPFAM" id="SSF55729">
    <property type="entry name" value="Acyl-CoA N-acyltransferases (Nat)"/>
    <property type="match status" value="1"/>
</dbReference>
<dbReference type="RefSeq" id="WP_312879143.1">
    <property type="nucleotide sequence ID" value="NZ_JACCBU010000001.1"/>
</dbReference>
<evidence type="ECO:0000256" key="2">
    <source>
        <dbReference type="ARBA" id="ARBA00022679"/>
    </source>
</evidence>
<evidence type="ECO:0000259" key="4">
    <source>
        <dbReference type="PROSITE" id="PS51186"/>
    </source>
</evidence>
<evidence type="ECO:0000256" key="1">
    <source>
        <dbReference type="ARBA" id="ARBA00008694"/>
    </source>
</evidence>
<dbReference type="PANTHER" id="PTHR10545:SF29">
    <property type="entry name" value="GH14572P-RELATED"/>
    <property type="match status" value="1"/>
</dbReference>
<dbReference type="AlphaFoldDB" id="A0A7Y9I981"/>
<dbReference type="FunFam" id="3.40.630.30:FF:000064">
    <property type="entry name" value="GNAT family acetyltransferase"/>
    <property type="match status" value="1"/>
</dbReference>
<dbReference type="GO" id="GO:0008080">
    <property type="term" value="F:N-acetyltransferase activity"/>
    <property type="evidence" value="ECO:0007669"/>
    <property type="project" value="TreeGrafter"/>
</dbReference>
<dbReference type="EMBL" id="JACCBU010000001">
    <property type="protein sequence ID" value="NYE72654.1"/>
    <property type="molecule type" value="Genomic_DNA"/>
</dbReference>
<organism evidence="5 6">
    <name type="scientific">Microlunatus parietis</name>
    <dbReference type="NCBI Taxonomy" id="682979"/>
    <lineage>
        <taxon>Bacteria</taxon>
        <taxon>Bacillati</taxon>
        <taxon>Actinomycetota</taxon>
        <taxon>Actinomycetes</taxon>
        <taxon>Propionibacteriales</taxon>
        <taxon>Propionibacteriaceae</taxon>
        <taxon>Microlunatus</taxon>
    </lineage>
</organism>
<dbReference type="Gene3D" id="3.40.630.30">
    <property type="match status" value="1"/>
</dbReference>